<dbReference type="InterPro" id="IPR000719">
    <property type="entry name" value="Prot_kinase_dom"/>
</dbReference>
<dbReference type="SUPFAM" id="SSF56112">
    <property type="entry name" value="Protein kinase-like (PK-like)"/>
    <property type="match status" value="1"/>
</dbReference>
<dbReference type="SMART" id="SM00248">
    <property type="entry name" value="ANK"/>
    <property type="match status" value="8"/>
</dbReference>
<gene>
    <name evidence="4" type="ORF">GL50581_3894</name>
</gene>
<protein>
    <submittedName>
        <fullName evidence="4">Kinase, NEK</fullName>
    </submittedName>
</protein>
<evidence type="ECO:0000313" key="4">
    <source>
        <dbReference type="EMBL" id="EES98915.1"/>
    </source>
</evidence>
<feature type="region of interest" description="Disordered" evidence="2">
    <location>
        <begin position="375"/>
        <end position="414"/>
    </location>
</feature>
<dbReference type="Gene3D" id="1.10.510.10">
    <property type="entry name" value="Transferase(Phosphotransferase) domain 1"/>
    <property type="match status" value="1"/>
</dbReference>
<dbReference type="PROSITE" id="PS50297">
    <property type="entry name" value="ANK_REP_REGION"/>
    <property type="match status" value="2"/>
</dbReference>
<evidence type="ECO:0000256" key="2">
    <source>
        <dbReference type="SAM" id="MobiDB-lite"/>
    </source>
</evidence>
<dbReference type="InterPro" id="IPR002110">
    <property type="entry name" value="Ankyrin_rpt"/>
</dbReference>
<dbReference type="Pfam" id="PF12796">
    <property type="entry name" value="Ank_2"/>
    <property type="match status" value="1"/>
</dbReference>
<name>C6LYL7_GIAIB</name>
<accession>C6LYL7</accession>
<dbReference type="Proteomes" id="UP000002488">
    <property type="component" value="Unassembled WGS sequence"/>
</dbReference>
<feature type="domain" description="Protein kinase" evidence="3">
    <location>
        <begin position="10"/>
        <end position="304"/>
    </location>
</feature>
<feature type="repeat" description="ANK" evidence="1">
    <location>
        <begin position="458"/>
        <end position="490"/>
    </location>
</feature>
<evidence type="ECO:0000256" key="1">
    <source>
        <dbReference type="PROSITE-ProRule" id="PRU00023"/>
    </source>
</evidence>
<dbReference type="AlphaFoldDB" id="C6LYL7"/>
<evidence type="ECO:0000259" key="3">
    <source>
        <dbReference type="PROSITE" id="PS50011"/>
    </source>
</evidence>
<dbReference type="EMBL" id="ACGJ01002913">
    <property type="protein sequence ID" value="EES98915.1"/>
    <property type="molecule type" value="Genomic_DNA"/>
</dbReference>
<dbReference type="SMART" id="SM00220">
    <property type="entry name" value="S_TKc"/>
    <property type="match status" value="1"/>
</dbReference>
<comment type="caution">
    <text evidence="4">The sequence shown here is derived from an EMBL/GenBank/DDBJ whole genome shotgun (WGS) entry which is preliminary data.</text>
</comment>
<feature type="region of interest" description="Disordered" evidence="2">
    <location>
        <begin position="577"/>
        <end position="604"/>
    </location>
</feature>
<dbReference type="OMA" id="YIECINA"/>
<reference evidence="4 5" key="1">
    <citation type="journal article" date="2009" name="PLoS Pathog.">
        <title>Draft genome sequencing of giardia intestinalis assemblage B isolate GS: is human giardiasis caused by two different species?</title>
        <authorList>
            <person name="Franzen O."/>
            <person name="Jerlstrom-Hultqvist J."/>
            <person name="Castro E."/>
            <person name="Sherwood E."/>
            <person name="Ankarklev J."/>
            <person name="Reiner D.S."/>
            <person name="Palm D."/>
            <person name="Andersson J.O."/>
            <person name="Andersson B."/>
            <person name="Svard S.G."/>
        </authorList>
    </citation>
    <scope>NUCLEOTIDE SEQUENCE [LARGE SCALE GENOMIC DNA]</scope>
    <source>
        <strain evidence="5">ATCC 50581 / GS clone H7</strain>
    </source>
</reference>
<dbReference type="VEuPathDB" id="GiardiaDB:GL50581_3894"/>
<evidence type="ECO:0000313" key="5">
    <source>
        <dbReference type="Proteomes" id="UP000002488"/>
    </source>
</evidence>
<feature type="region of interest" description="Disordered" evidence="2">
    <location>
        <begin position="978"/>
        <end position="1011"/>
    </location>
</feature>
<dbReference type="SUPFAM" id="SSF48403">
    <property type="entry name" value="Ankyrin repeat"/>
    <property type="match status" value="2"/>
</dbReference>
<keyword evidence="4" id="KW-0808">Transferase</keyword>
<organism evidence="4 5">
    <name type="scientific">Giardia intestinalis (strain ATCC 50581 / GS clone H7)</name>
    <name type="common">Giardia lamblia</name>
    <dbReference type="NCBI Taxonomy" id="598745"/>
    <lineage>
        <taxon>Eukaryota</taxon>
        <taxon>Metamonada</taxon>
        <taxon>Diplomonadida</taxon>
        <taxon>Hexamitidae</taxon>
        <taxon>Giardiinae</taxon>
        <taxon>Giardia</taxon>
    </lineage>
</organism>
<keyword evidence="1" id="KW-0040">ANK repeat</keyword>
<dbReference type="PANTHER" id="PTHR24120:SF4">
    <property type="entry name" value="GH07239P"/>
    <property type="match status" value="1"/>
</dbReference>
<dbReference type="Gene3D" id="1.25.40.20">
    <property type="entry name" value="Ankyrin repeat-containing domain"/>
    <property type="match status" value="2"/>
</dbReference>
<keyword evidence="4" id="KW-0418">Kinase</keyword>
<dbReference type="InterPro" id="IPR011009">
    <property type="entry name" value="Kinase-like_dom_sf"/>
</dbReference>
<dbReference type="PANTHER" id="PTHR24120">
    <property type="entry name" value="GH07239P"/>
    <property type="match status" value="1"/>
</dbReference>
<feature type="repeat" description="ANK" evidence="1">
    <location>
        <begin position="520"/>
        <end position="552"/>
    </location>
</feature>
<dbReference type="GO" id="GO:0005524">
    <property type="term" value="F:ATP binding"/>
    <property type="evidence" value="ECO:0007669"/>
    <property type="project" value="InterPro"/>
</dbReference>
<proteinExistence type="predicted"/>
<dbReference type="OrthoDB" id="539213at2759"/>
<sequence>MTLARFPQGYTFVGLANIGGDELIYKLVDKTTSQEIFCAIFTFDQAHKKDYTELLSFIQTYTALDHRGLVHYRAVEAEPADLRLFFMTGTYNMNLAKLNMLVRNEGRSYCEAALWQVAAQLIDTLAYYNLPRTRQFGYKSTFLAAQSFPHCVLRPFSIVITSPFVQESDLLKLSTNQKQAALFPLLVKVIPGVITLGQLQQFQTTATRSSLSHMAPELLSNIKDVDHHSILPHPSEAVDVWSIGSILYEMATGKIYDPTMALVPSLGSYSFELQSMLRSMLSMKQSDRPTLEDLLRTERIHTILSDIQTHDRTRMVGQPGKTALQSVELQAREVLAKLPYSTSEQAQMLADWQQELPSEPNYLLGVMNMIAEESERRPTPTGNRFMHTSTNPSQSLRPKAPQPPASVGAGRNTRYGRKMAKSPAGVQDSYTQLMQHALKNNLLKAKKAMDQVCVVFTDGTSALMLAAESNSTDVAKLLVSYECCLQSKDGLTALMYAAKKGFADMVSLLLNHESMMVDSRGHTALMHAIENGHIDCIRILVKAEANYTAPDGTTAGLLATWNISSIMKQFTCPLTPQMTPVSTQRAPDSRQTSSTKRSAALNSTTNLTASTGHQAVIDKLTIAQIVTTYEDTRDPATYLTCLMMATQHHSSELIQMFIHQAGCQTPKGLTALHIAVQELFVDGVALLAPREQRYTTQYAIHGFGFHRATALCLAALIGGRADTKAASQGDWPASSRNYFRSVSQYSFGNALSARTTTGSSRDSERAILSILNGLVPLEATYREPGTGKTALIAAATVGNAIAVRALARIEGGCKMIKGWTAMMCCVCRASSTTAQNLCTYIECINALVPYEQGITSECGWTALVYASAYLNLACIEVLAPAEAAMSGETALSFLGALVADNEMTKSEWQYSMSQARSLIIEYLRSQSPTGLPPTQQLAIGELPPDQDIKRYINNKSGLFADESEISILEGKYFRWEGPTDSVTTEEPTRRGVRASSGLYPQRRSPTKKDVLPDVSAIGDESFTRGQQSFQCQTSVNIPEQEKSYRYKFNSKPLPPLITMSPSTGDHLPILPPLNSHKIRN</sequence>
<feature type="compositionally biased region" description="Polar residues" evidence="2">
    <location>
        <begin position="380"/>
        <end position="396"/>
    </location>
</feature>
<dbReference type="InterPro" id="IPR036770">
    <property type="entry name" value="Ankyrin_rpt-contain_sf"/>
</dbReference>
<dbReference type="GO" id="GO:0004672">
    <property type="term" value="F:protein kinase activity"/>
    <property type="evidence" value="ECO:0007669"/>
    <property type="project" value="InterPro"/>
</dbReference>
<feature type="repeat" description="ANK" evidence="1">
    <location>
        <begin position="489"/>
        <end position="512"/>
    </location>
</feature>
<dbReference type="PROSITE" id="PS50011">
    <property type="entry name" value="PROTEIN_KINASE_DOM"/>
    <property type="match status" value="1"/>
</dbReference>
<dbReference type="PROSITE" id="PS50088">
    <property type="entry name" value="ANK_REPEAT"/>
    <property type="match status" value="3"/>
</dbReference>